<keyword evidence="10" id="KW-1185">Reference proteome</keyword>
<dbReference type="EMBL" id="FOAS01000002">
    <property type="protein sequence ID" value="SEK35171.1"/>
    <property type="molecule type" value="Genomic_DNA"/>
</dbReference>
<dbReference type="NCBIfam" id="NF004130">
    <property type="entry name" value="PRK05618.1-5"/>
    <property type="match status" value="1"/>
</dbReference>
<dbReference type="Pfam" id="PF14693">
    <property type="entry name" value="Ribosomal_TL5_C"/>
    <property type="match status" value="1"/>
</dbReference>
<proteinExistence type="inferred from homology"/>
<dbReference type="SUPFAM" id="SSF50715">
    <property type="entry name" value="Ribosomal protein L25-like"/>
    <property type="match status" value="1"/>
</dbReference>
<evidence type="ECO:0000256" key="3">
    <source>
        <dbReference type="ARBA" id="ARBA00022980"/>
    </source>
</evidence>
<feature type="domain" description="Large ribosomal subunit protein bL25 beta" evidence="8">
    <location>
        <begin position="102"/>
        <end position="191"/>
    </location>
</feature>
<comment type="subunit">
    <text evidence="5">Part of the 50S ribosomal subunit; part of the 5S rRNA/L5/L18/L25 subcomplex. Contacts the 5S rRNA. Binds to the 5S rRNA independently of L5 and L18.</text>
</comment>
<protein>
    <recommendedName>
        <fullName evidence="5">Large ribosomal subunit protein bL25</fullName>
    </recommendedName>
    <alternativeName>
        <fullName evidence="5">General stress protein CTC</fullName>
    </alternativeName>
</protein>
<dbReference type="InterPro" id="IPR020057">
    <property type="entry name" value="Ribosomal_bL25_b-dom"/>
</dbReference>
<dbReference type="STRING" id="1429083.GCA_001885685_02688"/>
<sequence>MTNFALNAQARSDMGKGASRRLRRNANLVPAIVYGADKAPQPISLVFKELVKLLENEAAFSHVLELSIDGAKESVLIKDLQRHPAKNSVTHVDFIRVVKGQKLTVTVPLHFINEEDCVGVKQQGGAISHTANDIEIEVLPRNLPEFIAVDMSKVELGQVVHLSDLKLPEGVESVALSHENDLAIANVHQPRVAEETTAEEAPAADAAEEEQKDEE</sequence>
<dbReference type="NCBIfam" id="TIGR00731">
    <property type="entry name" value="bL25_bact_ctc"/>
    <property type="match status" value="1"/>
</dbReference>
<keyword evidence="3 5" id="KW-0689">Ribosomal protein</keyword>
<dbReference type="Pfam" id="PF01386">
    <property type="entry name" value="Ribosomal_L25p"/>
    <property type="match status" value="1"/>
</dbReference>
<dbReference type="NCBIfam" id="NF004128">
    <property type="entry name" value="PRK05618.1-2"/>
    <property type="match status" value="1"/>
</dbReference>
<reference evidence="9 10" key="1">
    <citation type="submission" date="2016-10" db="EMBL/GenBank/DDBJ databases">
        <authorList>
            <person name="de Groot N.N."/>
        </authorList>
    </citation>
    <scope>NUCLEOTIDE SEQUENCE [LARGE SCALE GENOMIC DNA]</scope>
    <source>
        <strain evidence="9 10">JCM 19513</strain>
    </source>
</reference>
<dbReference type="HAMAP" id="MF_01334">
    <property type="entry name" value="Ribosomal_bL25_CTC"/>
    <property type="match status" value="1"/>
</dbReference>
<evidence type="ECO:0000313" key="9">
    <source>
        <dbReference type="EMBL" id="SEK35171.1"/>
    </source>
</evidence>
<evidence type="ECO:0000256" key="4">
    <source>
        <dbReference type="ARBA" id="ARBA00023274"/>
    </source>
</evidence>
<dbReference type="InterPro" id="IPR001021">
    <property type="entry name" value="Ribosomal_bL25_long"/>
</dbReference>
<dbReference type="AlphaFoldDB" id="A0A1H7GAM8"/>
<feature type="compositionally biased region" description="Acidic residues" evidence="6">
    <location>
        <begin position="206"/>
        <end position="215"/>
    </location>
</feature>
<comment type="function">
    <text evidence="5">This is one of the proteins that binds to the 5S RNA in the ribosome where it forms part of the central protuberance.</text>
</comment>
<evidence type="ECO:0000259" key="7">
    <source>
        <dbReference type="Pfam" id="PF01386"/>
    </source>
</evidence>
<keyword evidence="4 5" id="KW-0687">Ribonucleoprotein</keyword>
<feature type="domain" description="Large ribosomal subunit protein bL25 L25" evidence="7">
    <location>
        <begin position="6"/>
        <end position="94"/>
    </location>
</feature>
<evidence type="ECO:0000313" key="10">
    <source>
        <dbReference type="Proteomes" id="UP000185766"/>
    </source>
</evidence>
<dbReference type="CDD" id="cd00495">
    <property type="entry name" value="Ribosomal_L25_TL5_CTC"/>
    <property type="match status" value="1"/>
</dbReference>
<comment type="similarity">
    <text evidence="5">Belongs to the bacterial ribosomal protein bL25 family. CTC subfamily.</text>
</comment>
<accession>A0A1H7GAM8</accession>
<evidence type="ECO:0000256" key="6">
    <source>
        <dbReference type="SAM" id="MobiDB-lite"/>
    </source>
</evidence>
<evidence type="ECO:0000259" key="8">
    <source>
        <dbReference type="Pfam" id="PF14693"/>
    </source>
</evidence>
<dbReference type="RefSeq" id="WP_071871887.1">
    <property type="nucleotide sequence ID" value="NZ_FOAS01000002.1"/>
</dbReference>
<organism evidence="9 10">
    <name type="scientific">Atopomonas hussainii</name>
    <dbReference type="NCBI Taxonomy" id="1429083"/>
    <lineage>
        <taxon>Bacteria</taxon>
        <taxon>Pseudomonadati</taxon>
        <taxon>Pseudomonadota</taxon>
        <taxon>Gammaproteobacteria</taxon>
        <taxon>Pseudomonadales</taxon>
        <taxon>Pseudomonadaceae</taxon>
        <taxon>Atopomonas</taxon>
    </lineage>
</organism>
<name>A0A1H7GAM8_9GAMM</name>
<dbReference type="OrthoDB" id="9806411at2"/>
<dbReference type="GO" id="GO:0008097">
    <property type="term" value="F:5S rRNA binding"/>
    <property type="evidence" value="ECO:0007669"/>
    <property type="project" value="InterPro"/>
</dbReference>
<dbReference type="NCBIfam" id="NF004612">
    <property type="entry name" value="PRK05943.1"/>
    <property type="match status" value="1"/>
</dbReference>
<dbReference type="InterPro" id="IPR011035">
    <property type="entry name" value="Ribosomal_bL25/Gln-tRNA_synth"/>
</dbReference>
<dbReference type="InterPro" id="IPR020930">
    <property type="entry name" value="Ribosomal_uL5_bac-type"/>
</dbReference>
<feature type="region of interest" description="Disordered" evidence="6">
    <location>
        <begin position="189"/>
        <end position="215"/>
    </location>
</feature>
<evidence type="ECO:0000256" key="5">
    <source>
        <dbReference type="HAMAP-Rule" id="MF_01334"/>
    </source>
</evidence>
<keyword evidence="2 5" id="KW-0694">RNA-binding</keyword>
<keyword evidence="1 5" id="KW-0699">rRNA-binding</keyword>
<dbReference type="GO" id="GO:0022625">
    <property type="term" value="C:cytosolic large ribosomal subunit"/>
    <property type="evidence" value="ECO:0007669"/>
    <property type="project" value="TreeGrafter"/>
</dbReference>
<dbReference type="Proteomes" id="UP000185766">
    <property type="component" value="Unassembled WGS sequence"/>
</dbReference>
<dbReference type="Gene3D" id="2.40.240.10">
    <property type="entry name" value="Ribosomal Protein L25, Chain P"/>
    <property type="match status" value="1"/>
</dbReference>
<gene>
    <name evidence="5" type="primary">rplY</name>
    <name evidence="5" type="synonym">ctc</name>
    <name evidence="9" type="ORF">SAMN05216214_10225</name>
</gene>
<dbReference type="PANTHER" id="PTHR33284:SF1">
    <property type="entry name" value="RIBOSOMAL PROTEIN L25_GLN-TRNA SYNTHETASE, ANTI-CODON-BINDING DOMAIN-CONTAINING PROTEIN"/>
    <property type="match status" value="1"/>
</dbReference>
<dbReference type="InterPro" id="IPR020056">
    <property type="entry name" value="Rbsml_bL25/Gln-tRNA_synth_N"/>
</dbReference>
<evidence type="ECO:0000256" key="2">
    <source>
        <dbReference type="ARBA" id="ARBA00022884"/>
    </source>
</evidence>
<dbReference type="GO" id="GO:0003735">
    <property type="term" value="F:structural constituent of ribosome"/>
    <property type="evidence" value="ECO:0007669"/>
    <property type="project" value="InterPro"/>
</dbReference>
<dbReference type="InterPro" id="IPR029751">
    <property type="entry name" value="Ribosomal_L25_dom"/>
</dbReference>
<dbReference type="GO" id="GO:0006412">
    <property type="term" value="P:translation"/>
    <property type="evidence" value="ECO:0007669"/>
    <property type="project" value="UniProtKB-UniRule"/>
</dbReference>
<dbReference type="Gene3D" id="2.170.120.20">
    <property type="entry name" value="Ribosomal protein L25, beta domain"/>
    <property type="match status" value="1"/>
</dbReference>
<dbReference type="PANTHER" id="PTHR33284">
    <property type="entry name" value="RIBOSOMAL PROTEIN L25/GLN-TRNA SYNTHETASE, ANTI-CODON-BINDING DOMAIN-CONTAINING PROTEIN"/>
    <property type="match status" value="1"/>
</dbReference>
<dbReference type="InterPro" id="IPR037121">
    <property type="entry name" value="Ribosomal_bL25_C"/>
</dbReference>
<evidence type="ECO:0000256" key="1">
    <source>
        <dbReference type="ARBA" id="ARBA00022730"/>
    </source>
</evidence>